<comment type="caution">
    <text evidence="2">The sequence shown here is derived from an EMBL/GenBank/DDBJ whole genome shotgun (WGS) entry which is preliminary data.</text>
</comment>
<keyword evidence="3" id="KW-1185">Reference proteome</keyword>
<dbReference type="EMBL" id="JBAHYK010001163">
    <property type="protein sequence ID" value="KAL0569230.1"/>
    <property type="molecule type" value="Genomic_DNA"/>
</dbReference>
<feature type="compositionally biased region" description="Polar residues" evidence="1">
    <location>
        <begin position="1"/>
        <end position="11"/>
    </location>
</feature>
<feature type="compositionally biased region" description="Low complexity" evidence="1">
    <location>
        <begin position="12"/>
        <end position="28"/>
    </location>
</feature>
<organism evidence="2 3">
    <name type="scientific">Marasmius crinis-equi</name>
    <dbReference type="NCBI Taxonomy" id="585013"/>
    <lineage>
        <taxon>Eukaryota</taxon>
        <taxon>Fungi</taxon>
        <taxon>Dikarya</taxon>
        <taxon>Basidiomycota</taxon>
        <taxon>Agaricomycotina</taxon>
        <taxon>Agaricomycetes</taxon>
        <taxon>Agaricomycetidae</taxon>
        <taxon>Agaricales</taxon>
        <taxon>Marasmiineae</taxon>
        <taxon>Marasmiaceae</taxon>
        <taxon>Marasmius</taxon>
    </lineage>
</organism>
<proteinExistence type="predicted"/>
<gene>
    <name evidence="2" type="ORF">V5O48_012736</name>
</gene>
<accession>A0ABR3F275</accession>
<evidence type="ECO:0000313" key="3">
    <source>
        <dbReference type="Proteomes" id="UP001465976"/>
    </source>
</evidence>
<protein>
    <submittedName>
        <fullName evidence="2">Uncharacterized protein</fullName>
    </submittedName>
</protein>
<feature type="region of interest" description="Disordered" evidence="1">
    <location>
        <begin position="1"/>
        <end position="99"/>
    </location>
</feature>
<name>A0ABR3F275_9AGAR</name>
<dbReference type="Proteomes" id="UP001465976">
    <property type="component" value="Unassembled WGS sequence"/>
</dbReference>
<feature type="compositionally biased region" description="Polar residues" evidence="1">
    <location>
        <begin position="85"/>
        <end position="95"/>
    </location>
</feature>
<feature type="compositionally biased region" description="Gly residues" evidence="1">
    <location>
        <begin position="273"/>
        <end position="291"/>
    </location>
</feature>
<evidence type="ECO:0000256" key="1">
    <source>
        <dbReference type="SAM" id="MobiDB-lite"/>
    </source>
</evidence>
<evidence type="ECO:0000313" key="2">
    <source>
        <dbReference type="EMBL" id="KAL0569230.1"/>
    </source>
</evidence>
<feature type="compositionally biased region" description="Basic and acidic residues" evidence="1">
    <location>
        <begin position="331"/>
        <end position="340"/>
    </location>
</feature>
<feature type="region of interest" description="Disordered" evidence="1">
    <location>
        <begin position="249"/>
        <end position="345"/>
    </location>
</feature>
<feature type="compositionally biased region" description="Polar residues" evidence="1">
    <location>
        <begin position="37"/>
        <end position="65"/>
    </location>
</feature>
<reference evidence="2 3" key="1">
    <citation type="submission" date="2024-02" db="EMBL/GenBank/DDBJ databases">
        <title>A draft genome for the cacao thread blight pathogen Marasmius crinis-equi.</title>
        <authorList>
            <person name="Cohen S.P."/>
            <person name="Baruah I.K."/>
            <person name="Amoako-Attah I."/>
            <person name="Bukari Y."/>
            <person name="Meinhardt L.W."/>
            <person name="Bailey B.A."/>
        </authorList>
    </citation>
    <scope>NUCLEOTIDE SEQUENCE [LARGE SCALE GENOMIC DNA]</scope>
    <source>
        <strain evidence="2 3">GH-76</strain>
    </source>
</reference>
<feature type="compositionally biased region" description="Gly residues" evidence="1">
    <location>
        <begin position="302"/>
        <end position="314"/>
    </location>
</feature>
<feature type="compositionally biased region" description="Basic and acidic residues" evidence="1">
    <location>
        <begin position="263"/>
        <end position="272"/>
    </location>
</feature>
<sequence>MPSASTDPNQNPSSTRESSSSSKTRIPSGIPRPIASSLPSGNSRTISNSTRDMSMSVESTPQSNRIIGAYPSESPTSVRHENSAEAFTTPASRNSGADIHTPSARHYLLGEMNRIAISRGKAPIQALRWDKNLGQDVQELVGPEDSISQVKSGGSEKWSYPMQGWSEPACNTTRPLPSVVSNASQIEKRVRDYKIELRRRYVLWFLRKYDLHLYSTTLINPVDIKDKPQLVQKMYPIQDAEVDKIRTIYPEPFSENDPSSARRPSENSRDGRGSGAPNGGVPPGMPGGSDGGDSDDNHSGGRRGGGGFPGGSGPPGNPDRPSNPGVEDYDDISKRGDIGDQSKGVRYTSVDPTLVRKKEWSYGPTPLSEEELLKVAFKTFEDLIVKYLYCEPVDNGSVQKTLLQSLPKPGEYRGEDDLTFFGSWFRDLVSRLRT</sequence>